<dbReference type="Pfam" id="PF13560">
    <property type="entry name" value="HTH_31"/>
    <property type="match status" value="1"/>
</dbReference>
<dbReference type="PROSITE" id="PS50943">
    <property type="entry name" value="HTH_CROC1"/>
    <property type="match status" value="1"/>
</dbReference>
<dbReference type="InterPro" id="IPR041413">
    <property type="entry name" value="MLTR_LBD"/>
</dbReference>
<dbReference type="PANTHER" id="PTHR35010:SF2">
    <property type="entry name" value="BLL4672 PROTEIN"/>
    <property type="match status" value="1"/>
</dbReference>
<dbReference type="GO" id="GO:0003677">
    <property type="term" value="F:DNA binding"/>
    <property type="evidence" value="ECO:0007669"/>
    <property type="project" value="UniProtKB-KW"/>
</dbReference>
<dbReference type="SUPFAM" id="SSF47413">
    <property type="entry name" value="lambda repressor-like DNA-binding domains"/>
    <property type="match status" value="1"/>
</dbReference>
<dbReference type="Gene3D" id="1.10.260.40">
    <property type="entry name" value="lambda repressor-like DNA-binding domains"/>
    <property type="match status" value="1"/>
</dbReference>
<keyword evidence="3" id="KW-1185">Reference proteome</keyword>
<protein>
    <submittedName>
        <fullName evidence="2">DNA-binding protein</fullName>
    </submittedName>
</protein>
<dbReference type="Proteomes" id="UP001321421">
    <property type="component" value="Chromosome"/>
</dbReference>
<proteinExistence type="predicted"/>
<reference evidence="3" key="1">
    <citation type="journal article" date="2019" name="Int. J. Syst. Evol. Microbiol.">
        <title>The Global Catalogue of Microorganisms (GCM) 10K type strain sequencing project: providing services to taxonomists for standard genome sequencing and annotation.</title>
        <authorList>
            <consortium name="The Broad Institute Genomics Platform"/>
            <consortium name="The Broad Institute Genome Sequencing Center for Infectious Disease"/>
            <person name="Wu L."/>
            <person name="Ma J."/>
        </authorList>
    </citation>
    <scope>NUCLEOTIDE SEQUENCE [LARGE SCALE GENOMIC DNA]</scope>
    <source>
        <strain evidence="3">NBRC 110608</strain>
    </source>
</reference>
<accession>A0ABN6YIN2</accession>
<gene>
    <name evidence="2" type="ORF">GCM10025872_09370</name>
</gene>
<sequence length="341" mass="37623">MRVIEVGASTGGAAVTGIPFGVDGRGTTTNLGPRGRASQTPALPTHRVTITDRDRQPRAYVRTMVGMTTELGEFLRIRRAAINPEDVGVVSYGARRVPGLRREELAQLAGVSATYYTRLEQSASHNASDGVIDALARALSLNPQEHEHLRRLAHPEPGRVPRRPKPTQARPETVAMIRSMHNPAVILDHCNDVLAWNPLGHKLIGYQTCFEHPRQTRNRPNLLKMFFLDPDGRDLYVDADQVAKDMVAFLRFSSGNNPEDPALTALVGELCRKSDEFARLWSKHLVQDCGFGVKRFQHPLVGRIDVAFEVLSLSDSTHRIGIYHAEPGTPAADGLELLARS</sequence>
<evidence type="ECO:0000259" key="1">
    <source>
        <dbReference type="PROSITE" id="PS50943"/>
    </source>
</evidence>
<evidence type="ECO:0000313" key="3">
    <source>
        <dbReference type="Proteomes" id="UP001321421"/>
    </source>
</evidence>
<dbReference type="InterPro" id="IPR001387">
    <property type="entry name" value="Cro/C1-type_HTH"/>
</dbReference>
<dbReference type="SMART" id="SM00530">
    <property type="entry name" value="HTH_XRE"/>
    <property type="match status" value="1"/>
</dbReference>
<feature type="domain" description="HTH cro/C1-type" evidence="1">
    <location>
        <begin position="99"/>
        <end position="146"/>
    </location>
</feature>
<dbReference type="CDD" id="cd00093">
    <property type="entry name" value="HTH_XRE"/>
    <property type="match status" value="1"/>
</dbReference>
<evidence type="ECO:0000313" key="2">
    <source>
        <dbReference type="EMBL" id="BDZ57280.1"/>
    </source>
</evidence>
<dbReference type="PANTHER" id="PTHR35010">
    <property type="entry name" value="BLL4672 PROTEIN-RELATED"/>
    <property type="match status" value="1"/>
</dbReference>
<name>A0ABN6YIN2_9MICO</name>
<dbReference type="Pfam" id="PF17765">
    <property type="entry name" value="MLTR_LBD"/>
    <property type="match status" value="1"/>
</dbReference>
<dbReference type="InterPro" id="IPR010982">
    <property type="entry name" value="Lambda_DNA-bd_dom_sf"/>
</dbReference>
<keyword evidence="2" id="KW-0238">DNA-binding</keyword>
<organism evidence="2 3">
    <name type="scientific">Barrientosiimonas endolithica</name>
    <dbReference type="NCBI Taxonomy" id="1535208"/>
    <lineage>
        <taxon>Bacteria</taxon>
        <taxon>Bacillati</taxon>
        <taxon>Actinomycetota</taxon>
        <taxon>Actinomycetes</taxon>
        <taxon>Micrococcales</taxon>
        <taxon>Dermacoccaceae</taxon>
        <taxon>Barrientosiimonas</taxon>
    </lineage>
</organism>
<dbReference type="Gene3D" id="3.30.450.180">
    <property type="match status" value="1"/>
</dbReference>
<dbReference type="EMBL" id="AP027735">
    <property type="protein sequence ID" value="BDZ57280.1"/>
    <property type="molecule type" value="Genomic_DNA"/>
</dbReference>